<gene>
    <name evidence="12" type="ORF">DP939_21005</name>
</gene>
<dbReference type="RefSeq" id="WP_113982427.1">
    <property type="nucleotide sequence ID" value="NZ_QMEY01000008.1"/>
</dbReference>
<feature type="region of interest" description="Disordered" evidence="10">
    <location>
        <begin position="61"/>
        <end position="81"/>
    </location>
</feature>
<dbReference type="SUPFAM" id="SSF53706">
    <property type="entry name" value="Formate dehydrogenase/DMSO reductase, domains 1-3"/>
    <property type="match status" value="1"/>
</dbReference>
<dbReference type="Gene3D" id="2.40.40.20">
    <property type="match status" value="1"/>
</dbReference>
<dbReference type="GO" id="GO:0030151">
    <property type="term" value="F:molybdenum ion binding"/>
    <property type="evidence" value="ECO:0007669"/>
    <property type="project" value="TreeGrafter"/>
</dbReference>
<dbReference type="GO" id="GO:0009061">
    <property type="term" value="P:anaerobic respiration"/>
    <property type="evidence" value="ECO:0007669"/>
    <property type="project" value="TreeGrafter"/>
</dbReference>
<dbReference type="Gene3D" id="3.40.228.10">
    <property type="entry name" value="Dimethylsulfoxide Reductase, domain 2"/>
    <property type="match status" value="1"/>
</dbReference>
<evidence type="ECO:0000256" key="7">
    <source>
        <dbReference type="ARBA" id="ARBA00023002"/>
    </source>
</evidence>
<evidence type="ECO:0000256" key="10">
    <source>
        <dbReference type="SAM" id="MobiDB-lite"/>
    </source>
</evidence>
<dbReference type="Pfam" id="PF00384">
    <property type="entry name" value="Molybdopterin"/>
    <property type="match status" value="1"/>
</dbReference>
<dbReference type="PROSITE" id="PS51318">
    <property type="entry name" value="TAT"/>
    <property type="match status" value="1"/>
</dbReference>
<keyword evidence="5" id="KW-0479">Metal-binding</keyword>
<dbReference type="Pfam" id="PF04879">
    <property type="entry name" value="Molybdop_Fe4S4"/>
    <property type="match status" value="1"/>
</dbReference>
<evidence type="ECO:0000259" key="11">
    <source>
        <dbReference type="PROSITE" id="PS51669"/>
    </source>
</evidence>
<dbReference type="InterPro" id="IPR006963">
    <property type="entry name" value="Mopterin_OxRdtase_4Fe-4S_dom"/>
</dbReference>
<dbReference type="Proteomes" id="UP000253303">
    <property type="component" value="Unassembled WGS sequence"/>
</dbReference>
<dbReference type="InterPro" id="IPR006657">
    <property type="entry name" value="MoPterin_dinucl-bd_dom"/>
</dbReference>
<dbReference type="SUPFAM" id="SSF50692">
    <property type="entry name" value="ADC-like"/>
    <property type="match status" value="1"/>
</dbReference>
<dbReference type="Pfam" id="PF01568">
    <property type="entry name" value="Molydop_binding"/>
    <property type="match status" value="1"/>
</dbReference>
<dbReference type="OrthoDB" id="7376058at2"/>
<keyword evidence="9" id="KW-0411">Iron-sulfur</keyword>
<dbReference type="InterPro" id="IPR006656">
    <property type="entry name" value="Mopterin_OxRdtase"/>
</dbReference>
<keyword evidence="7" id="KW-0560">Oxidoreductase</keyword>
<evidence type="ECO:0000256" key="4">
    <source>
        <dbReference type="ARBA" id="ARBA00022485"/>
    </source>
</evidence>
<proteinExistence type="inferred from homology"/>
<sequence>MPTSNSPAQDDQWPHSDPVPPSRRSLLGGALWSGAGLAAAGPLPLAPPTLLPRSEHAAASFAPTPATGGVDGGPLPDFSRGSAALTPDKTVTSACQFCNSACGLTVGLKAGRIIDISGRKDDPVQDGNLCVKGPMMTELLYNPLRLTTPLRRVGGAKGDPASRFEPVSWDRALDLIADRFLRLRDQGEARAIANRTTGRLPRGTGSLVHRLFGLLGSPNDTDVGPVCNDAGGNALAATFGLGNFTNGYGIDGATGKEDLGAARYLLLLGTNQAETHPVTYAHLLRARRRTGARLVVVDPRQTPTSAFADEWVAPKPHTDFALVLGMLHEIITGNLYDKAFVTRWVLGFEELREHLIARRYTADWAAGVTGVPAATIRRLAVEYAVAKPAAIFCNAGISHQLGAFDTYRAIAMLAAVTGNIGVPGGGCNFMHNTWPGGLDLPPLTVDTPAPGPALPVGPDAFAEAILTGRPYRLRAVVTEGNPLLASANTAKVRRAFAELDFYVYTGLFMEEAAYYADVILPVCSGLEFEGVYMRRDDRAIRWQDAAAPRVGQARPDTEVWIGLAHALARRDRVKPASYWRDAFPEAWLDYKNLWATFIAHTPGAAGMTRERMRRRAEPLRWPCPSTSHPGVSTLYLDHPSWYQAAAALDPANAGKRFLTPSGKVEIYTPALHARLEPSGHGALPVFFTHPEVTGAHPTIAYQDTFIANPVNPQALTHPVRIGVPGDGEVHKRFPLMGMTGRPSVAHFASVTHWTFTGVRLNGVRLAQIHPDTARRNGIADGDAIVVESPRGSVRATASLDRGIRADTIFLPNTFGPAQEVGDLFGNPRYEAANTLVDDAFYDNLSGQQAYKCFACRIRKAG</sequence>
<dbReference type="GO" id="GO:0030313">
    <property type="term" value="C:cell envelope"/>
    <property type="evidence" value="ECO:0007669"/>
    <property type="project" value="UniProtKB-SubCell"/>
</dbReference>
<keyword evidence="13" id="KW-1185">Reference proteome</keyword>
<protein>
    <submittedName>
        <fullName evidence="12">Oxidoreductase</fullName>
    </submittedName>
</protein>
<evidence type="ECO:0000256" key="1">
    <source>
        <dbReference type="ARBA" id="ARBA00001966"/>
    </source>
</evidence>
<dbReference type="GO" id="GO:0016491">
    <property type="term" value="F:oxidoreductase activity"/>
    <property type="evidence" value="ECO:0007669"/>
    <property type="project" value="UniProtKB-KW"/>
</dbReference>
<keyword evidence="8" id="KW-0408">Iron</keyword>
<evidence type="ECO:0000256" key="8">
    <source>
        <dbReference type="ARBA" id="ARBA00023004"/>
    </source>
</evidence>
<dbReference type="PANTHER" id="PTHR43598:SF1">
    <property type="entry name" value="FORMATE DEHYDROGENASE-O MAJOR SUBUNIT"/>
    <property type="match status" value="1"/>
</dbReference>
<dbReference type="Gene3D" id="2.20.25.90">
    <property type="entry name" value="ADC-like domains"/>
    <property type="match status" value="1"/>
</dbReference>
<dbReference type="EMBL" id="QMEY01000008">
    <property type="protein sequence ID" value="RBQ18347.1"/>
    <property type="molecule type" value="Genomic_DNA"/>
</dbReference>
<comment type="cofactor">
    <cofactor evidence="1">
        <name>[4Fe-4S] cluster</name>
        <dbReference type="ChEBI" id="CHEBI:49883"/>
    </cofactor>
</comment>
<comment type="similarity">
    <text evidence="3">Belongs to the prokaryotic molybdopterin-containing oxidoreductase family.</text>
</comment>
<feature type="region of interest" description="Disordered" evidence="10">
    <location>
        <begin position="1"/>
        <end position="27"/>
    </location>
</feature>
<dbReference type="InterPro" id="IPR009010">
    <property type="entry name" value="Asp_de-COase-like_dom_sf"/>
</dbReference>
<keyword evidence="4" id="KW-0004">4Fe-4S</keyword>
<evidence type="ECO:0000313" key="13">
    <source>
        <dbReference type="Proteomes" id="UP000253303"/>
    </source>
</evidence>
<dbReference type="InterPro" id="IPR006311">
    <property type="entry name" value="TAT_signal"/>
</dbReference>
<evidence type="ECO:0000256" key="2">
    <source>
        <dbReference type="ARBA" id="ARBA00004196"/>
    </source>
</evidence>
<dbReference type="SMART" id="SM00926">
    <property type="entry name" value="Molybdop_Fe4S4"/>
    <property type="match status" value="1"/>
</dbReference>
<dbReference type="Gene3D" id="3.40.50.740">
    <property type="match status" value="2"/>
</dbReference>
<dbReference type="GO" id="GO:0043546">
    <property type="term" value="F:molybdopterin cofactor binding"/>
    <property type="evidence" value="ECO:0007669"/>
    <property type="project" value="InterPro"/>
</dbReference>
<organism evidence="12 13">
    <name type="scientific">Spongiactinospora rosea</name>
    <dbReference type="NCBI Taxonomy" id="2248750"/>
    <lineage>
        <taxon>Bacteria</taxon>
        <taxon>Bacillati</taxon>
        <taxon>Actinomycetota</taxon>
        <taxon>Actinomycetes</taxon>
        <taxon>Streptosporangiales</taxon>
        <taxon>Streptosporangiaceae</taxon>
        <taxon>Spongiactinospora</taxon>
    </lineage>
</organism>
<dbReference type="AlphaFoldDB" id="A0A366LX52"/>
<evidence type="ECO:0000256" key="6">
    <source>
        <dbReference type="ARBA" id="ARBA00022729"/>
    </source>
</evidence>
<evidence type="ECO:0000313" key="12">
    <source>
        <dbReference type="EMBL" id="RBQ18347.1"/>
    </source>
</evidence>
<feature type="domain" description="4Fe-4S Mo/W bis-MGD-type" evidence="11">
    <location>
        <begin position="88"/>
        <end position="144"/>
    </location>
</feature>
<reference evidence="12 13" key="1">
    <citation type="submission" date="2018-06" db="EMBL/GenBank/DDBJ databases">
        <title>Sphaerisporangium craniellae sp. nov., isolated from a marine sponge in the South China Sea.</title>
        <authorList>
            <person name="Li L."/>
        </authorList>
    </citation>
    <scope>NUCLEOTIDE SEQUENCE [LARGE SCALE GENOMIC DNA]</scope>
    <source>
        <strain evidence="12 13">LHW63015</strain>
    </source>
</reference>
<dbReference type="PANTHER" id="PTHR43598">
    <property type="entry name" value="TUNGSTEN-CONTAINING FORMYLMETHANOFURAN DEHYDROGENASE 2 SUBUNIT B"/>
    <property type="match status" value="1"/>
</dbReference>
<comment type="caution">
    <text evidence="12">The sequence shown here is derived from an EMBL/GenBank/DDBJ whole genome shotgun (WGS) entry which is preliminary data.</text>
</comment>
<evidence type="ECO:0000256" key="3">
    <source>
        <dbReference type="ARBA" id="ARBA00010312"/>
    </source>
</evidence>
<name>A0A366LX52_9ACTN</name>
<accession>A0A366LX52</accession>
<evidence type="ECO:0000256" key="5">
    <source>
        <dbReference type="ARBA" id="ARBA00022723"/>
    </source>
</evidence>
<comment type="subcellular location">
    <subcellularLocation>
        <location evidence="2">Cell envelope</location>
    </subcellularLocation>
</comment>
<dbReference type="PROSITE" id="PS51669">
    <property type="entry name" value="4FE4S_MOW_BIS_MGD"/>
    <property type="match status" value="1"/>
</dbReference>
<keyword evidence="6" id="KW-0732">Signal</keyword>
<dbReference type="GO" id="GO:0051539">
    <property type="term" value="F:4 iron, 4 sulfur cluster binding"/>
    <property type="evidence" value="ECO:0007669"/>
    <property type="project" value="UniProtKB-KW"/>
</dbReference>
<evidence type="ECO:0000256" key="9">
    <source>
        <dbReference type="ARBA" id="ARBA00023014"/>
    </source>
</evidence>
<dbReference type="GO" id="GO:0009055">
    <property type="term" value="F:electron transfer activity"/>
    <property type="evidence" value="ECO:0007669"/>
    <property type="project" value="TreeGrafter"/>
</dbReference>